<dbReference type="SMART" id="SM00982">
    <property type="entry name" value="TRCF"/>
    <property type="match status" value="1"/>
</dbReference>
<dbReference type="NCBIfam" id="NF007966">
    <property type="entry name" value="PRK10689.1"/>
    <property type="match status" value="1"/>
</dbReference>
<dbReference type="PANTHER" id="PTHR47964">
    <property type="entry name" value="ATP-DEPENDENT DNA HELICASE HOMOLOG RECG, CHLOROPLASTIC"/>
    <property type="match status" value="1"/>
</dbReference>
<dbReference type="Pfam" id="PF21132">
    <property type="entry name" value="MFD_D3"/>
    <property type="match status" value="1"/>
</dbReference>
<dbReference type="Gene3D" id="3.40.50.11180">
    <property type="match status" value="1"/>
</dbReference>
<dbReference type="SUPFAM" id="SSF52540">
    <property type="entry name" value="P-loop containing nucleoside triphosphate hydrolases"/>
    <property type="match status" value="4"/>
</dbReference>
<evidence type="ECO:0000313" key="13">
    <source>
        <dbReference type="Proteomes" id="UP001564408"/>
    </source>
</evidence>
<keyword evidence="5" id="KW-0347">Helicase</keyword>
<evidence type="ECO:0000259" key="10">
    <source>
        <dbReference type="PROSITE" id="PS51192"/>
    </source>
</evidence>
<dbReference type="SUPFAM" id="SSF143517">
    <property type="entry name" value="TRCF domain-like"/>
    <property type="match status" value="1"/>
</dbReference>
<dbReference type="Gene3D" id="2.40.10.170">
    <property type="match status" value="1"/>
</dbReference>
<proteinExistence type="inferred from homology"/>
<evidence type="ECO:0000256" key="5">
    <source>
        <dbReference type="ARBA" id="ARBA00022806"/>
    </source>
</evidence>
<dbReference type="Gene3D" id="3.30.2060.10">
    <property type="entry name" value="Penicillin-binding protein 1b domain"/>
    <property type="match status" value="1"/>
</dbReference>
<dbReference type="InterPro" id="IPR001650">
    <property type="entry name" value="Helicase_C-like"/>
</dbReference>
<dbReference type="InterPro" id="IPR004576">
    <property type="entry name" value="Mfd"/>
</dbReference>
<dbReference type="PROSITE" id="PS51192">
    <property type="entry name" value="HELICASE_ATP_BIND_1"/>
    <property type="match status" value="1"/>
</dbReference>
<dbReference type="SUPFAM" id="SSF141259">
    <property type="entry name" value="CarD-like"/>
    <property type="match status" value="1"/>
</dbReference>
<dbReference type="EMBL" id="JBDKXB010000032">
    <property type="protein sequence ID" value="MEY6433913.1"/>
    <property type="molecule type" value="Genomic_DNA"/>
</dbReference>
<dbReference type="Gene3D" id="3.90.1150.50">
    <property type="entry name" value="Transcription-repair-coupling factor, D7 domain"/>
    <property type="match status" value="1"/>
</dbReference>
<accession>A0ABV4BK83</accession>
<protein>
    <recommendedName>
        <fullName evidence="9">Transcription-repair-coupling factor</fullName>
        <shortName evidence="9">TRCF</shortName>
        <ecNumber evidence="9">3.6.4.-</ecNumber>
    </recommendedName>
</protein>
<evidence type="ECO:0000256" key="6">
    <source>
        <dbReference type="ARBA" id="ARBA00022840"/>
    </source>
</evidence>
<comment type="similarity">
    <text evidence="9">In the N-terminal section; belongs to the UvrB family.</text>
</comment>
<dbReference type="InterPro" id="IPR005118">
    <property type="entry name" value="TRCF_C"/>
</dbReference>
<dbReference type="Gene3D" id="3.40.50.11140">
    <property type="match status" value="1"/>
</dbReference>
<comment type="caution">
    <text evidence="12">The sequence shown here is derived from an EMBL/GenBank/DDBJ whole genome shotgun (WGS) entry which is preliminary data.</text>
</comment>
<dbReference type="Gene3D" id="3.40.50.300">
    <property type="entry name" value="P-loop containing nucleotide triphosphate hydrolases"/>
    <property type="match status" value="2"/>
</dbReference>
<gene>
    <name evidence="9 12" type="primary">mfd</name>
    <name evidence="12" type="ORF">ABC977_16030</name>
</gene>
<keyword evidence="7 9" id="KW-0238">DNA-binding</keyword>
<evidence type="ECO:0000256" key="2">
    <source>
        <dbReference type="ARBA" id="ARBA00022741"/>
    </source>
</evidence>
<evidence type="ECO:0000256" key="1">
    <source>
        <dbReference type="ARBA" id="ARBA00022490"/>
    </source>
</evidence>
<evidence type="ECO:0000256" key="9">
    <source>
        <dbReference type="HAMAP-Rule" id="MF_00969"/>
    </source>
</evidence>
<dbReference type="InterPro" id="IPR047112">
    <property type="entry name" value="RecG/Mfd"/>
</dbReference>
<evidence type="ECO:0000256" key="8">
    <source>
        <dbReference type="ARBA" id="ARBA00023204"/>
    </source>
</evidence>
<dbReference type="CDD" id="cd17991">
    <property type="entry name" value="DEXHc_TRCF"/>
    <property type="match status" value="1"/>
</dbReference>
<keyword evidence="2 9" id="KW-0547">Nucleotide-binding</keyword>
<dbReference type="Proteomes" id="UP001564408">
    <property type="component" value="Unassembled WGS sequence"/>
</dbReference>
<keyword evidence="6 9" id="KW-0067">ATP-binding</keyword>
<dbReference type="PANTHER" id="PTHR47964:SF1">
    <property type="entry name" value="ATP-DEPENDENT DNA HELICASE HOMOLOG RECG, CHLOROPLASTIC"/>
    <property type="match status" value="1"/>
</dbReference>
<dbReference type="Pfam" id="PF02559">
    <property type="entry name" value="CarD_TRCF_RID"/>
    <property type="match status" value="1"/>
</dbReference>
<evidence type="ECO:0000256" key="4">
    <source>
        <dbReference type="ARBA" id="ARBA00022801"/>
    </source>
</evidence>
<dbReference type="InterPro" id="IPR003711">
    <property type="entry name" value="CarD-like/TRCF_RID"/>
</dbReference>
<dbReference type="Pfam" id="PF17757">
    <property type="entry name" value="UvrB_inter"/>
    <property type="match status" value="1"/>
</dbReference>
<reference evidence="12 13" key="1">
    <citation type="submission" date="2024-05" db="EMBL/GenBank/DDBJ databases">
        <title>Genome Sequence and Characterization of the New Strain Purple Sulfur Bacterium of Genus Thioalkalicoccus.</title>
        <authorList>
            <person name="Bryantseva I.A."/>
            <person name="Kyndt J.A."/>
            <person name="Imhoff J.F."/>
        </authorList>
    </citation>
    <scope>NUCLEOTIDE SEQUENCE [LARGE SCALE GENOMIC DNA]</scope>
    <source>
        <strain evidence="12 13">Um2</strain>
    </source>
</reference>
<dbReference type="PROSITE" id="PS51194">
    <property type="entry name" value="HELICASE_CTER"/>
    <property type="match status" value="1"/>
</dbReference>
<keyword evidence="13" id="KW-1185">Reference proteome</keyword>
<feature type="domain" description="Helicase ATP-binding" evidence="10">
    <location>
        <begin position="636"/>
        <end position="797"/>
    </location>
</feature>
<dbReference type="NCBIfam" id="TIGR00580">
    <property type="entry name" value="mfd"/>
    <property type="match status" value="1"/>
</dbReference>
<evidence type="ECO:0000259" key="11">
    <source>
        <dbReference type="PROSITE" id="PS51194"/>
    </source>
</evidence>
<dbReference type="InterPro" id="IPR037235">
    <property type="entry name" value="TRCF-like_C_D7"/>
</dbReference>
<dbReference type="SMART" id="SM00490">
    <property type="entry name" value="HELICc"/>
    <property type="match status" value="1"/>
</dbReference>
<evidence type="ECO:0000256" key="3">
    <source>
        <dbReference type="ARBA" id="ARBA00022763"/>
    </source>
</evidence>
<sequence>MSSDTPFVEEVPCCSALTPPIPGQTGARIQWGALYGSSPALALANAAREADRMLLVVVEDVQSAARLRAEIGFFLDQDPSCPVLAFPDWETLPYDVFSPLPELVSERLATLHRLPALTRGALVVPVATLLQRLPPRSYLDGHTLLLEVGDRLNLEVTRRRLEQAGYQCVSQVIAHGEFAIRGSLFDVFPMGSDTPYRIDLFDDEVESLRTFDPDTQRSLAKVPAIRLLPAREFPLTDEAISAFRQRYRAAIDADPNQSLIYREVSEARIPGGLEYYLPLFFDDTASLFDYLPEDLIAIEADGVREVAAAFVAEVAERYEQRRHDIERPPLPPARIYLAADELAARLNRLAGIRYQTTEIAQRRKGYGACHRFATRRLPPLAIQARAAHPAQALRDFVTAPDRRVLFIAESTGRREMLAEHLRGFDIQPRPVAGWREFVTGEEALGLTVAPLEQGLWLDDPDIAVVTETQLYGERVRQERRRRARERDGDAIVRNLTELTVGAPVVHEDHGIGRYLGLETLTVGGLTTEFVALEYARGDKLYVPVASLHLISRYTGASPEEAPLHRLGGDQWDKIKRRAAQKAHDVAAELLDIYARRAARSGIAFVQSEAEYAAFAAAFPFEETPDQARAIAAVLADMADAKPMDRVVCGDVGFGKTEVAMRAAFVAALGGRQVAVLVPTTLLAQQHFENFSDRFADWPIKIESLSRFRTAKEQKRILEGLADGTLDIVIGTHKLLQGSIRFKNLGLAIIDEEHRFGVRHKEALKALRTEVDVLTLTATPIPRTLNMAMSGMRDLSIIATPPVARHPIKTFVSPWDDGLVREACLRELKRGGQVYFLHNEVETIQHQAEKLASLVPEARVEIAHGQMRERDLERVMRDFYHQRFNLLLCTTIIESGIDVPTANTIVIHRADRLGLAQLHQLRGRVGRSHHRAYAYLITPPPQAMTDEAKKRLEAIESLEDLGAGFTLATHDLEIRGAGELLGDEQSGQIHEVGFSLYMDLLERAVQALKAGRTPELDRPLDHGAEIDLGIPALLPADYLPDTHERLVLYKRIASATDPEGLRELQVEMIDRFGLLPEPAKNLIGITELKLHVQPLGIRKIEAGPQGGRILFAAETRIDPARLVRLLQTRPKDFKLDGGDRLRFVVDLSDPARRIGQVSQVVEHLLN</sequence>
<evidence type="ECO:0000256" key="7">
    <source>
        <dbReference type="ARBA" id="ARBA00023125"/>
    </source>
</evidence>
<dbReference type="HAMAP" id="MF_00969">
    <property type="entry name" value="TRCF"/>
    <property type="match status" value="1"/>
</dbReference>
<dbReference type="InterPro" id="IPR027417">
    <property type="entry name" value="P-loop_NTPase"/>
</dbReference>
<dbReference type="GO" id="GO:0016787">
    <property type="term" value="F:hydrolase activity"/>
    <property type="evidence" value="ECO:0007669"/>
    <property type="project" value="UniProtKB-KW"/>
</dbReference>
<keyword evidence="3 9" id="KW-0227">DNA damage</keyword>
<comment type="similarity">
    <text evidence="9">In the C-terminal section; belongs to the helicase family. RecG subfamily.</text>
</comment>
<dbReference type="Pfam" id="PF03461">
    <property type="entry name" value="TRCF"/>
    <property type="match status" value="1"/>
</dbReference>
<evidence type="ECO:0000313" key="12">
    <source>
        <dbReference type="EMBL" id="MEY6433913.1"/>
    </source>
</evidence>
<keyword evidence="1 9" id="KW-0963">Cytoplasm</keyword>
<dbReference type="InterPro" id="IPR014001">
    <property type="entry name" value="Helicase_ATP-bd"/>
</dbReference>
<keyword evidence="4 9" id="KW-0378">Hydrolase</keyword>
<dbReference type="InterPro" id="IPR041471">
    <property type="entry name" value="UvrB_inter"/>
</dbReference>
<dbReference type="Pfam" id="PF00271">
    <property type="entry name" value="Helicase_C"/>
    <property type="match status" value="1"/>
</dbReference>
<keyword evidence="8 9" id="KW-0234">DNA repair</keyword>
<dbReference type="SMART" id="SM01058">
    <property type="entry name" value="CarD_TRCF"/>
    <property type="match status" value="1"/>
</dbReference>
<dbReference type="RefSeq" id="WP_369668299.1">
    <property type="nucleotide sequence ID" value="NZ_JBDKXB010000032.1"/>
</dbReference>
<dbReference type="SMART" id="SM00487">
    <property type="entry name" value="DEXDc"/>
    <property type="match status" value="1"/>
</dbReference>
<name>A0ABV4BK83_9GAMM</name>
<dbReference type="InterPro" id="IPR036101">
    <property type="entry name" value="CarD-like/TRCF_RID_sf"/>
</dbReference>
<comment type="function">
    <text evidence="9">Couples transcription and DNA repair by recognizing RNA polymerase (RNAP) stalled at DNA lesions. Mediates ATP-dependent release of RNAP and its truncated transcript from the DNA, and recruitment of nucleotide excision repair machinery to the damaged site.</text>
</comment>
<feature type="domain" description="Helicase C-terminal" evidence="11">
    <location>
        <begin position="818"/>
        <end position="972"/>
    </location>
</feature>
<dbReference type="Pfam" id="PF00270">
    <property type="entry name" value="DEAD"/>
    <property type="match status" value="1"/>
</dbReference>
<dbReference type="InterPro" id="IPR048635">
    <property type="entry name" value="MFD_D3"/>
</dbReference>
<dbReference type="EC" id="3.6.4.-" evidence="9"/>
<organism evidence="12 13">
    <name type="scientific">Thioalkalicoccus limnaeus</name>
    <dbReference type="NCBI Taxonomy" id="120681"/>
    <lineage>
        <taxon>Bacteria</taxon>
        <taxon>Pseudomonadati</taxon>
        <taxon>Pseudomonadota</taxon>
        <taxon>Gammaproteobacteria</taxon>
        <taxon>Chromatiales</taxon>
        <taxon>Chromatiaceae</taxon>
        <taxon>Thioalkalicoccus</taxon>
    </lineage>
</organism>
<comment type="subcellular location">
    <subcellularLocation>
        <location evidence="9">Cytoplasm</location>
    </subcellularLocation>
</comment>
<dbReference type="InterPro" id="IPR011545">
    <property type="entry name" value="DEAD/DEAH_box_helicase_dom"/>
</dbReference>